<dbReference type="Proteomes" id="UP000204584">
    <property type="component" value="Segment"/>
</dbReference>
<dbReference type="EMBL" id="KC977571">
    <property type="protein sequence ID" value="ATE82126.1"/>
    <property type="molecule type" value="Genomic_DNA"/>
</dbReference>
<sequence length="276" mass="29312">MDDKRIVMTKQKRASETVANDDDDLLTRTMHNVAAATRASPWIHGMAATISTEIVPPPAAASVAMWLVLSGDDAETHSGTLVPSPAVSVTDIDRKSTPVRLIVGVCVPRAAGAVVEAAATKVDMLVPGSARTEQSAEVRDVVVDFGVYKRDGFDDALDAVRGLPGMADLSARDVAQRGASRASAHPRDMYNARFVDVVPRSEAVGRDGLIATHRGIDTTTQPDDRWAKLCVEVSECDARAHGAEIIAIIAALVRAVEPGSDPVPSSRSIAWMPLYP</sequence>
<reference evidence="1 2" key="1">
    <citation type="journal article" date="2013" name="Science">
        <title>Pandoraviruses: amoeba viruses with genomes up to 2.5 Mb reaching that of parasitic eukaryotes.</title>
        <authorList>
            <person name="Philippe N."/>
            <person name="Legendre M."/>
            <person name="Doutre G."/>
            <person name="Coute Y."/>
            <person name="Poirot O."/>
            <person name="Lescot M."/>
            <person name="Arslan D."/>
            <person name="Seltzer V."/>
            <person name="Bertaux L."/>
            <person name="Bruley C."/>
            <person name="Garin J."/>
            <person name="Claverie J.M."/>
            <person name="Abergel C."/>
        </authorList>
    </citation>
    <scope>NUCLEOTIDE SEQUENCE [LARGE SCALE GENOMIC DNA]</scope>
</reference>
<protein>
    <submittedName>
        <fullName evidence="1">Uncharacterized protein</fullName>
    </submittedName>
</protein>
<evidence type="ECO:0000313" key="2">
    <source>
        <dbReference type="Proteomes" id="UP000204584"/>
    </source>
</evidence>
<evidence type="ECO:0000313" key="1">
    <source>
        <dbReference type="EMBL" id="ATE82126.1"/>
    </source>
</evidence>
<dbReference type="GeneID" id="34568115"/>
<keyword evidence="2" id="KW-1185">Reference proteome</keyword>
<proteinExistence type="predicted"/>
<dbReference type="RefSeq" id="YP_009429965.1">
    <property type="nucleotide sequence ID" value="NC_022098.1"/>
</dbReference>
<name>A0A291ATK9_9VIRU</name>
<accession>A0A291ATK9</accession>
<dbReference type="KEGG" id="vg:34568115"/>
<gene>
    <name evidence="1" type="ORF">psal_cds_159</name>
</gene>
<organism evidence="1 2">
    <name type="scientific">Pandoravirus salinus</name>
    <dbReference type="NCBI Taxonomy" id="1349410"/>
    <lineage>
        <taxon>Viruses</taxon>
        <taxon>Pandoravirus</taxon>
    </lineage>
</organism>